<dbReference type="EMBL" id="PFAP01000011">
    <property type="protein sequence ID" value="PIR94258.1"/>
    <property type="molecule type" value="Genomic_DNA"/>
</dbReference>
<name>A0A2H0V5A9_9BACT</name>
<comment type="caution">
    <text evidence="7">The sequence shown here is derived from an EMBL/GenBank/DDBJ whole genome shotgun (WGS) entry which is preliminary data.</text>
</comment>
<keyword evidence="2" id="KW-0964">Secreted</keyword>
<accession>A0A2H0V5A9</accession>
<keyword evidence="4" id="KW-0106">Calcium</keyword>
<feature type="compositionally biased region" description="Basic and acidic residues" evidence="5">
    <location>
        <begin position="1"/>
        <end position="28"/>
    </location>
</feature>
<proteinExistence type="predicted"/>
<feature type="compositionally biased region" description="Acidic residues" evidence="5">
    <location>
        <begin position="158"/>
        <end position="170"/>
    </location>
</feature>
<feature type="region of interest" description="Disordered" evidence="5">
    <location>
        <begin position="134"/>
        <end position="231"/>
    </location>
</feature>
<evidence type="ECO:0000256" key="5">
    <source>
        <dbReference type="SAM" id="MobiDB-lite"/>
    </source>
</evidence>
<keyword evidence="6" id="KW-0812">Transmembrane</keyword>
<dbReference type="Proteomes" id="UP000229901">
    <property type="component" value="Unassembled WGS sequence"/>
</dbReference>
<dbReference type="AlphaFoldDB" id="A0A2H0V5A9"/>
<evidence type="ECO:0000313" key="8">
    <source>
        <dbReference type="Proteomes" id="UP000229901"/>
    </source>
</evidence>
<dbReference type="PANTHER" id="PTHR37467:SF1">
    <property type="entry name" value="EXPORTED CALCIUM-BINDING GLYCOPROTEIN"/>
    <property type="match status" value="1"/>
</dbReference>
<evidence type="ECO:0000256" key="2">
    <source>
        <dbReference type="ARBA" id="ARBA00022525"/>
    </source>
</evidence>
<keyword evidence="3" id="KW-0732">Signal</keyword>
<evidence type="ECO:0000256" key="3">
    <source>
        <dbReference type="ARBA" id="ARBA00022729"/>
    </source>
</evidence>
<dbReference type="PANTHER" id="PTHR37467">
    <property type="entry name" value="EXPORTED CALCIUM-BINDING GLYCOPROTEIN-RELATED"/>
    <property type="match status" value="1"/>
</dbReference>
<evidence type="ECO:0000256" key="4">
    <source>
        <dbReference type="ARBA" id="ARBA00022837"/>
    </source>
</evidence>
<feature type="region of interest" description="Disordered" evidence="5">
    <location>
        <begin position="1"/>
        <end position="45"/>
    </location>
</feature>
<protein>
    <submittedName>
        <fullName evidence="7">Uncharacterized protein</fullName>
    </submittedName>
</protein>
<keyword evidence="6" id="KW-0472">Membrane</keyword>
<organism evidence="7 8">
    <name type="scientific">Candidatus Falkowbacteria bacterium CG10_big_fil_rev_8_21_14_0_10_39_11</name>
    <dbReference type="NCBI Taxonomy" id="1974565"/>
    <lineage>
        <taxon>Bacteria</taxon>
        <taxon>Candidatus Falkowiibacteriota</taxon>
    </lineage>
</organism>
<evidence type="ECO:0000256" key="6">
    <source>
        <dbReference type="SAM" id="Phobius"/>
    </source>
</evidence>
<reference evidence="8" key="1">
    <citation type="submission" date="2017-09" db="EMBL/GenBank/DDBJ databases">
        <title>Depth-based differentiation of microbial function through sediment-hosted aquifers and enrichment of novel symbionts in the deep terrestrial subsurface.</title>
        <authorList>
            <person name="Probst A.J."/>
            <person name="Ladd B."/>
            <person name="Jarett J.K."/>
            <person name="Geller-Mcgrath D.E."/>
            <person name="Sieber C.M.K."/>
            <person name="Emerson J.B."/>
            <person name="Anantharaman K."/>
            <person name="Thomas B.C."/>
            <person name="Malmstrom R."/>
            <person name="Stieglmeier M."/>
            <person name="Klingl A."/>
            <person name="Woyke T."/>
            <person name="Ryan C.M."/>
            <person name="Banfield J.F."/>
        </authorList>
    </citation>
    <scope>NUCLEOTIDE SEQUENCE [LARGE SCALE GENOMIC DNA]</scope>
</reference>
<dbReference type="InterPro" id="IPR059100">
    <property type="entry name" value="TSP3_bac"/>
</dbReference>
<gene>
    <name evidence="7" type="ORF">COT97_02080</name>
</gene>
<evidence type="ECO:0000256" key="1">
    <source>
        <dbReference type="ARBA" id="ARBA00004613"/>
    </source>
</evidence>
<sequence length="231" mass="25040">MFDDPKYQEGESKSMKSQMPEEQKKPMATEKPISPQPQPVPDGQSAVMPAMMPVKSGGNVLKIVLLFVVAIVVIVGVVFGILWYTGRDARPVVMDNSDSFNSVDTSVGDTTEVIDNFGLSNEGAEDGLLKKEDIESNPSNSITEPSSNPQELLGDQSIDSDGDGLMDGEEAVYNTNPLKADTDSDGLDDFQEVRVYNTDPLNRDSDNDTYLDGDEVKNGYDPNGPGKLLNL</sequence>
<feature type="transmembrane region" description="Helical" evidence="6">
    <location>
        <begin position="60"/>
        <end position="84"/>
    </location>
</feature>
<comment type="subcellular location">
    <subcellularLocation>
        <location evidence="1">Secreted</location>
    </subcellularLocation>
</comment>
<evidence type="ECO:0000313" key="7">
    <source>
        <dbReference type="EMBL" id="PIR94258.1"/>
    </source>
</evidence>
<keyword evidence="6" id="KW-1133">Transmembrane helix</keyword>
<feature type="compositionally biased region" description="Polar residues" evidence="5">
    <location>
        <begin position="136"/>
        <end position="150"/>
    </location>
</feature>
<dbReference type="InterPro" id="IPR053180">
    <property type="entry name" value="Ca-binding_acidic-repeat"/>
</dbReference>
<dbReference type="Pfam" id="PF18884">
    <property type="entry name" value="TSP3_bac"/>
    <property type="match status" value="2"/>
</dbReference>